<reference evidence="1 2" key="1">
    <citation type="submission" date="2024-06" db="EMBL/GenBank/DDBJ databases">
        <title>Soil Sphingobacterium thalpophilum.</title>
        <authorList>
            <person name="Yang J."/>
            <person name="Li J."/>
        </authorList>
    </citation>
    <scope>NUCLEOTIDE SEQUENCE [LARGE SCALE GENOMIC DNA]</scope>
    <source>
        <strain evidence="1 2">22g91tb</strain>
    </source>
</reference>
<proteinExistence type="predicted"/>
<dbReference type="Pfam" id="PF16407">
    <property type="entry name" value="PKD_2"/>
    <property type="match status" value="1"/>
</dbReference>
<dbReference type="EMBL" id="JBEOQB010000002">
    <property type="protein sequence ID" value="MEZ0451756.1"/>
    <property type="molecule type" value="Genomic_DNA"/>
</dbReference>
<sequence>MKSINFMLAFFVVLNFWSCKEEKFQPYKDIEEISVASPQDTAIVLAQLQNLVIRPQLKGTNPNKQYTYQWRLYVGESYQILATTKDLDIKVELAVDDYTIQFLATDPTTDIKAISQLYSLKVTGAFPEGWLVGNNLNGKGQMSFIRTADQQVFYNPIADINGAAYPEKLVAAVSAVVPTAFFGSFKQLFYFTENGLRVFDAETMLQTMDLNEYFYNSKSFSKIPAYGANAYNIDQYLIHDGEVYAANGTDFGSNTDFGKFSNRFEGDYSMFPFVFPDAAFTTYFYDNKNKRFMSATYQGRELTIPSRQTTNGQYNINNIQKTMLGSDLTLSDNYLSLMEDGGQAYIYAFRLKSTSSILDGYYTQLSGARELDQFTGFAAASDVERGYYSSKSKIFKVSAANGIVTELYRLAAGAEIVDLKMLKSGTDANRQLVIAVNRGTVGEVHCIFLNEFGDIDSNRKAIVYTGFGQITNISYRKAS</sequence>
<protein>
    <submittedName>
        <fullName evidence="1">PKD-like family lipoprotein</fullName>
    </submittedName>
</protein>
<keyword evidence="2" id="KW-1185">Reference proteome</keyword>
<accession>A0ABV4HDU7</accession>
<dbReference type="Proteomes" id="UP001566204">
    <property type="component" value="Unassembled WGS sequence"/>
</dbReference>
<comment type="caution">
    <text evidence="1">The sequence shown here is derived from an EMBL/GenBank/DDBJ whole genome shotgun (WGS) entry which is preliminary data.</text>
</comment>
<evidence type="ECO:0000313" key="2">
    <source>
        <dbReference type="Proteomes" id="UP001566204"/>
    </source>
</evidence>
<name>A0ABV4HDU7_9SPHI</name>
<organism evidence="1 2">
    <name type="scientific">Sphingobacterium thalpophilum</name>
    <dbReference type="NCBI Taxonomy" id="259"/>
    <lineage>
        <taxon>Bacteria</taxon>
        <taxon>Pseudomonadati</taxon>
        <taxon>Bacteroidota</taxon>
        <taxon>Sphingobacteriia</taxon>
        <taxon>Sphingobacteriales</taxon>
        <taxon>Sphingobacteriaceae</taxon>
        <taxon>Sphingobacterium</taxon>
    </lineage>
</organism>
<dbReference type="InterPro" id="IPR032183">
    <property type="entry name" value="PKD-like"/>
</dbReference>
<evidence type="ECO:0000313" key="1">
    <source>
        <dbReference type="EMBL" id="MEZ0451756.1"/>
    </source>
</evidence>
<dbReference type="RefSeq" id="WP_370482046.1">
    <property type="nucleotide sequence ID" value="NZ_JBEOQA010000001.1"/>
</dbReference>
<gene>
    <name evidence="1" type="ORF">ABTW24_09130</name>
</gene>